<dbReference type="InterPro" id="IPR039657">
    <property type="entry name" value="Dimethylallyltransferase"/>
</dbReference>
<feature type="region of interest" description="Interaction with substrate tRNA" evidence="10">
    <location>
        <begin position="42"/>
        <end position="45"/>
    </location>
</feature>
<evidence type="ECO:0000313" key="14">
    <source>
        <dbReference type="EMBL" id="BET25251.1"/>
    </source>
</evidence>
<dbReference type="GO" id="GO:0052381">
    <property type="term" value="F:tRNA dimethylallyltransferase activity"/>
    <property type="evidence" value="ECO:0007669"/>
    <property type="project" value="UniProtKB-UniRule"/>
</dbReference>
<keyword evidence="7 10" id="KW-0067">ATP-binding</keyword>
<dbReference type="PANTHER" id="PTHR11088:SF60">
    <property type="entry name" value="TRNA DIMETHYLALLYLTRANSFERASE"/>
    <property type="match status" value="1"/>
</dbReference>
<keyword evidence="15" id="KW-1185">Reference proteome</keyword>
<organism evidence="14 15">
    <name type="scientific">Limnobacter thiooxidans</name>
    <dbReference type="NCBI Taxonomy" id="131080"/>
    <lineage>
        <taxon>Bacteria</taxon>
        <taxon>Pseudomonadati</taxon>
        <taxon>Pseudomonadota</taxon>
        <taxon>Betaproteobacteria</taxon>
        <taxon>Burkholderiales</taxon>
        <taxon>Burkholderiaceae</taxon>
        <taxon>Limnobacter</taxon>
    </lineage>
</organism>
<comment type="cofactor">
    <cofactor evidence="1 10">
        <name>Mg(2+)</name>
        <dbReference type="ChEBI" id="CHEBI:18420"/>
    </cofactor>
</comment>
<evidence type="ECO:0000256" key="6">
    <source>
        <dbReference type="ARBA" id="ARBA00022741"/>
    </source>
</evidence>
<dbReference type="Gene3D" id="3.40.50.300">
    <property type="entry name" value="P-loop containing nucleotide triphosphate hydrolases"/>
    <property type="match status" value="1"/>
</dbReference>
<keyword evidence="4 10" id="KW-0808">Transferase</keyword>
<evidence type="ECO:0000256" key="5">
    <source>
        <dbReference type="ARBA" id="ARBA00022694"/>
    </source>
</evidence>
<dbReference type="FunFam" id="1.10.20.140:FF:000001">
    <property type="entry name" value="tRNA dimethylallyltransferase"/>
    <property type="match status" value="1"/>
</dbReference>
<evidence type="ECO:0000256" key="13">
    <source>
        <dbReference type="RuleBase" id="RU003785"/>
    </source>
</evidence>
<feature type="binding site" evidence="10">
    <location>
        <begin position="18"/>
        <end position="23"/>
    </location>
    <ligand>
        <name>substrate</name>
    </ligand>
</feature>
<evidence type="ECO:0000256" key="2">
    <source>
        <dbReference type="ARBA" id="ARBA00003213"/>
    </source>
</evidence>
<dbReference type="EMBL" id="AP028947">
    <property type="protein sequence ID" value="BET25251.1"/>
    <property type="molecule type" value="Genomic_DNA"/>
</dbReference>
<dbReference type="InterPro" id="IPR018022">
    <property type="entry name" value="IPT"/>
</dbReference>
<dbReference type="GO" id="GO:0006400">
    <property type="term" value="P:tRNA modification"/>
    <property type="evidence" value="ECO:0007669"/>
    <property type="project" value="TreeGrafter"/>
</dbReference>
<evidence type="ECO:0000256" key="3">
    <source>
        <dbReference type="ARBA" id="ARBA00005842"/>
    </source>
</evidence>
<comment type="function">
    <text evidence="2 10 12">Catalyzes the transfer of a dimethylallyl group onto the adenine at position 37 in tRNAs that read codons beginning with uridine, leading to the formation of N6-(dimethylallyl)adenosine (i(6)A).</text>
</comment>
<comment type="catalytic activity">
    <reaction evidence="9 10 11">
        <text>adenosine(37) in tRNA + dimethylallyl diphosphate = N(6)-dimethylallyladenosine(37) in tRNA + diphosphate</text>
        <dbReference type="Rhea" id="RHEA:26482"/>
        <dbReference type="Rhea" id="RHEA-COMP:10162"/>
        <dbReference type="Rhea" id="RHEA-COMP:10375"/>
        <dbReference type="ChEBI" id="CHEBI:33019"/>
        <dbReference type="ChEBI" id="CHEBI:57623"/>
        <dbReference type="ChEBI" id="CHEBI:74411"/>
        <dbReference type="ChEBI" id="CHEBI:74415"/>
        <dbReference type="EC" id="2.5.1.75"/>
    </reaction>
</comment>
<dbReference type="GO" id="GO:0005524">
    <property type="term" value="F:ATP binding"/>
    <property type="evidence" value="ECO:0007669"/>
    <property type="project" value="UniProtKB-UniRule"/>
</dbReference>
<dbReference type="AlphaFoldDB" id="A0AA86JE51"/>
<evidence type="ECO:0000313" key="15">
    <source>
        <dbReference type="Proteomes" id="UP001329151"/>
    </source>
</evidence>
<dbReference type="Pfam" id="PF01715">
    <property type="entry name" value="IPPT"/>
    <property type="match status" value="1"/>
</dbReference>
<dbReference type="Proteomes" id="UP001329151">
    <property type="component" value="Chromosome"/>
</dbReference>
<feature type="region of interest" description="Interaction with substrate tRNA" evidence="10">
    <location>
        <begin position="279"/>
        <end position="286"/>
    </location>
</feature>
<comment type="similarity">
    <text evidence="3 10 13">Belongs to the IPP transferase family.</text>
</comment>
<feature type="site" description="Interaction with substrate tRNA" evidence="10">
    <location>
        <position position="130"/>
    </location>
</feature>
<dbReference type="KEGG" id="lto:RGQ30_07520"/>
<feature type="region of interest" description="Interaction with substrate tRNA" evidence="10">
    <location>
        <begin position="246"/>
        <end position="251"/>
    </location>
</feature>
<dbReference type="InterPro" id="IPR027417">
    <property type="entry name" value="P-loop_NTPase"/>
</dbReference>
<evidence type="ECO:0000256" key="10">
    <source>
        <dbReference type="HAMAP-Rule" id="MF_00185"/>
    </source>
</evidence>
<comment type="subunit">
    <text evidence="10">Monomer.</text>
</comment>
<feature type="site" description="Interaction with substrate tRNA" evidence="10">
    <location>
        <position position="108"/>
    </location>
</feature>
<dbReference type="PANTHER" id="PTHR11088">
    <property type="entry name" value="TRNA DIMETHYLALLYLTRANSFERASE"/>
    <property type="match status" value="1"/>
</dbReference>
<dbReference type="HAMAP" id="MF_00185">
    <property type="entry name" value="IPP_trans"/>
    <property type="match status" value="1"/>
</dbReference>
<evidence type="ECO:0000256" key="8">
    <source>
        <dbReference type="ARBA" id="ARBA00022842"/>
    </source>
</evidence>
<keyword evidence="8 10" id="KW-0460">Magnesium</keyword>
<proteinExistence type="inferred from homology"/>
<dbReference type="SUPFAM" id="SSF52540">
    <property type="entry name" value="P-loop containing nucleoside triphosphate hydrolases"/>
    <property type="match status" value="1"/>
</dbReference>
<dbReference type="NCBIfam" id="TIGR00174">
    <property type="entry name" value="miaA"/>
    <property type="match status" value="1"/>
</dbReference>
<protein>
    <recommendedName>
        <fullName evidence="10">tRNA dimethylallyltransferase</fullName>
        <ecNumber evidence="10">2.5.1.75</ecNumber>
    </recommendedName>
    <alternativeName>
        <fullName evidence="10">Dimethylallyl diphosphate:tRNA dimethylallyltransferase</fullName>
        <shortName evidence="10">DMAPP:tRNA dimethylallyltransferase</shortName>
        <shortName evidence="10">DMATase</shortName>
    </alternativeName>
    <alternativeName>
        <fullName evidence="10">Isopentenyl-diphosphate:tRNA isopentenyltransferase</fullName>
        <shortName evidence="10">IPP transferase</shortName>
        <shortName evidence="10">IPPT</shortName>
        <shortName evidence="10">IPTase</shortName>
    </alternativeName>
</protein>
<name>A0AA86JE51_9BURK</name>
<evidence type="ECO:0000256" key="9">
    <source>
        <dbReference type="ARBA" id="ARBA00049563"/>
    </source>
</evidence>
<accession>A0AA86JE51</accession>
<feature type="region of interest" description="Interaction with substrate tRNA" evidence="10">
    <location>
        <begin position="166"/>
        <end position="170"/>
    </location>
</feature>
<sequence>MNPVPVPTIPALAILGPTASGKSALALWLADLGFPIEIISLDSALVFRDMDIGTAKPNPQELAAVPHHLIDIILPTDTFSAADFVGACNALITDIRARGKIPLIVGGTMMYYKTLVSGLDDLPPANPDIRAAIESQAALEGWPALHAQLAEIDPVTAERLKPNDSQRLQRALEVFQITGKPLSSFHQRNQNADALIPTLAIEPSDRAVLHKRIESRFHDMLTQGLVEEVADLRRRYVLDAEMPSMRCVGYRQVWEFLDGHSTRRQMIDRGIAATRQLAKRQITWLRSTPNKHVIDPLQADWLQNVKPWLEQQMDSLLPK</sequence>
<feature type="binding site" evidence="10">
    <location>
        <begin position="16"/>
        <end position="23"/>
    </location>
    <ligand>
        <name>ATP</name>
        <dbReference type="ChEBI" id="CHEBI:30616"/>
    </ligand>
</feature>
<dbReference type="Gene3D" id="1.10.20.140">
    <property type="match status" value="1"/>
</dbReference>
<keyword evidence="5 10" id="KW-0819">tRNA processing</keyword>
<reference evidence="14 15" key="1">
    <citation type="submission" date="2023-10" db="EMBL/GenBank/DDBJ databases">
        <title>Complete Genome Sequence of Limnobacter thiooxidans CS-K2T, Isolated from freshwater lake sediments in Bavaria, Germany.</title>
        <authorList>
            <person name="Naruki M."/>
            <person name="Watanabe A."/>
            <person name="Warashina T."/>
            <person name="Morita T."/>
            <person name="Arakawa K."/>
        </authorList>
    </citation>
    <scope>NUCLEOTIDE SEQUENCE [LARGE SCALE GENOMIC DNA]</scope>
    <source>
        <strain evidence="14 15">CS-K2</strain>
    </source>
</reference>
<dbReference type="EC" id="2.5.1.75" evidence="10"/>
<evidence type="ECO:0000256" key="11">
    <source>
        <dbReference type="RuleBase" id="RU003783"/>
    </source>
</evidence>
<dbReference type="RefSeq" id="WP_130558250.1">
    <property type="nucleotide sequence ID" value="NZ_AP028947.1"/>
</dbReference>
<evidence type="ECO:0000256" key="1">
    <source>
        <dbReference type="ARBA" id="ARBA00001946"/>
    </source>
</evidence>
<gene>
    <name evidence="10 14" type="primary">miaA</name>
    <name evidence="14" type="ORF">RGQ30_07520</name>
</gene>
<evidence type="ECO:0000256" key="12">
    <source>
        <dbReference type="RuleBase" id="RU003784"/>
    </source>
</evidence>
<evidence type="ECO:0000256" key="7">
    <source>
        <dbReference type="ARBA" id="ARBA00022840"/>
    </source>
</evidence>
<evidence type="ECO:0000256" key="4">
    <source>
        <dbReference type="ARBA" id="ARBA00022679"/>
    </source>
</evidence>
<keyword evidence="6 10" id="KW-0547">Nucleotide-binding</keyword>